<dbReference type="RefSeq" id="WP_119820200.1">
    <property type="nucleotide sequence ID" value="NZ_CP025066.1"/>
</dbReference>
<dbReference type="OrthoDB" id="204633at2157"/>
<evidence type="ECO:0000313" key="1">
    <source>
        <dbReference type="EMBL" id="AUX10256.1"/>
    </source>
</evidence>
<dbReference type="Pfam" id="PF26264">
    <property type="entry name" value="Halo_Hfq_like"/>
    <property type="match status" value="1"/>
</dbReference>
<dbReference type="GeneID" id="37878995"/>
<evidence type="ECO:0000313" key="2">
    <source>
        <dbReference type="Proteomes" id="UP000263012"/>
    </source>
</evidence>
<dbReference type="InterPro" id="IPR058967">
    <property type="entry name" value="Hfq-like"/>
</dbReference>
<keyword evidence="2" id="KW-1185">Reference proteome</keyword>
<dbReference type="AlphaFoldDB" id="A0A343TMD4"/>
<dbReference type="Proteomes" id="UP000263012">
    <property type="component" value="Chromosome"/>
</dbReference>
<reference evidence="2" key="1">
    <citation type="submission" date="2017-11" db="EMBL/GenBank/DDBJ databases">
        <title>Phenotypic and genomic properties of facultatively anaerobic sulfur-reducing natronoarchaea from hypersaline soda lakes.</title>
        <authorList>
            <person name="Sorokin D.Y."/>
            <person name="Kublanov I.V."/>
            <person name="Roman P."/>
            <person name="Sinninghe Damste J.S."/>
            <person name="Golyshin P.N."/>
            <person name="Rojo D."/>
            <person name="Ciordia S."/>
            <person name="Mena M.D.C."/>
            <person name="Ferrer M."/>
            <person name="Messina E."/>
            <person name="Smedile F."/>
            <person name="La Spada G."/>
            <person name="La Cono V."/>
            <person name="Yakimov M.M."/>
        </authorList>
    </citation>
    <scope>NUCLEOTIDE SEQUENCE [LARGE SCALE GENOMIC DNA]</scope>
    <source>
        <strain evidence="2">AArc-Sl</strain>
    </source>
</reference>
<gene>
    <name evidence="1" type="ORF">AArcSl_2637</name>
</gene>
<protein>
    <submittedName>
        <fullName evidence="1">Uncharacterized protein</fullName>
    </submittedName>
</protein>
<accession>A0A343TMD4</accession>
<dbReference type="EMBL" id="CP025066">
    <property type="protein sequence ID" value="AUX10256.1"/>
    <property type="molecule type" value="Genomic_DNA"/>
</dbReference>
<proteinExistence type="predicted"/>
<sequence length="73" mass="8156">MVVSTESAIDLADVDLRDLLDREYENVVVYGDADPDSVLHEGNVRLLANGWVELPTDRLLSPEAVHHIDKKSE</sequence>
<organism evidence="1 2">
    <name type="scientific">Halalkaliarchaeum desulfuricum</name>
    <dbReference type="NCBI Taxonomy" id="2055893"/>
    <lineage>
        <taxon>Archaea</taxon>
        <taxon>Methanobacteriati</taxon>
        <taxon>Methanobacteriota</taxon>
        <taxon>Stenosarchaea group</taxon>
        <taxon>Halobacteria</taxon>
        <taxon>Halobacteriales</taxon>
        <taxon>Haloferacaceae</taxon>
        <taxon>Halalkaliarchaeum</taxon>
    </lineage>
</organism>
<dbReference type="KEGG" id="hdf:AArcSl_2637"/>
<name>A0A343TMD4_9EURY</name>